<dbReference type="PANTHER" id="PTHR46494">
    <property type="entry name" value="CORA FAMILY METAL ION TRANSPORTER (EUROFUNG)"/>
    <property type="match status" value="1"/>
</dbReference>
<dbReference type="EMBL" id="ML121528">
    <property type="protein sequence ID" value="RPB29186.1"/>
    <property type="molecule type" value="Genomic_DNA"/>
</dbReference>
<dbReference type="OrthoDB" id="4772757at2759"/>
<reference evidence="6 7" key="1">
    <citation type="journal article" date="2018" name="Nat. Ecol. Evol.">
        <title>Pezizomycetes genomes reveal the molecular basis of ectomycorrhizal truffle lifestyle.</title>
        <authorList>
            <person name="Murat C."/>
            <person name="Payen T."/>
            <person name="Noel B."/>
            <person name="Kuo A."/>
            <person name="Morin E."/>
            <person name="Chen J."/>
            <person name="Kohler A."/>
            <person name="Krizsan K."/>
            <person name="Balestrini R."/>
            <person name="Da Silva C."/>
            <person name="Montanini B."/>
            <person name="Hainaut M."/>
            <person name="Levati E."/>
            <person name="Barry K.W."/>
            <person name="Belfiori B."/>
            <person name="Cichocki N."/>
            <person name="Clum A."/>
            <person name="Dockter R.B."/>
            <person name="Fauchery L."/>
            <person name="Guy J."/>
            <person name="Iotti M."/>
            <person name="Le Tacon F."/>
            <person name="Lindquist E.A."/>
            <person name="Lipzen A."/>
            <person name="Malagnac F."/>
            <person name="Mello A."/>
            <person name="Molinier V."/>
            <person name="Miyauchi S."/>
            <person name="Poulain J."/>
            <person name="Riccioni C."/>
            <person name="Rubini A."/>
            <person name="Sitrit Y."/>
            <person name="Splivallo R."/>
            <person name="Traeger S."/>
            <person name="Wang M."/>
            <person name="Zifcakova L."/>
            <person name="Wipf D."/>
            <person name="Zambonelli A."/>
            <person name="Paolocci F."/>
            <person name="Nowrousian M."/>
            <person name="Ottonello S."/>
            <person name="Baldrian P."/>
            <person name="Spatafora J.W."/>
            <person name="Henrissat B."/>
            <person name="Nagy L.G."/>
            <person name="Aury J.M."/>
            <person name="Wincker P."/>
            <person name="Grigoriev I.V."/>
            <person name="Bonfante P."/>
            <person name="Martin F.M."/>
        </authorList>
    </citation>
    <scope>NUCLEOTIDE SEQUENCE [LARGE SCALE GENOMIC DNA]</scope>
    <source>
        <strain evidence="6 7">ATCC MYA-4762</strain>
    </source>
</reference>
<evidence type="ECO:0000313" key="7">
    <source>
        <dbReference type="Proteomes" id="UP000267821"/>
    </source>
</evidence>
<dbReference type="GO" id="GO:0050897">
    <property type="term" value="F:cobalt ion binding"/>
    <property type="evidence" value="ECO:0007669"/>
    <property type="project" value="TreeGrafter"/>
</dbReference>
<gene>
    <name evidence="6" type="ORF">L211DRAFT_261399</name>
</gene>
<dbReference type="SUPFAM" id="SSF144083">
    <property type="entry name" value="Magnesium transport protein CorA, transmembrane region"/>
    <property type="match status" value="1"/>
</dbReference>
<dbReference type="GO" id="GO:0000287">
    <property type="term" value="F:magnesium ion binding"/>
    <property type="evidence" value="ECO:0007669"/>
    <property type="project" value="TreeGrafter"/>
</dbReference>
<dbReference type="STRING" id="1051890.A0A3N4M1Y4"/>
<keyword evidence="2 5" id="KW-0812">Transmembrane</keyword>
<feature type="transmembrane region" description="Helical" evidence="5">
    <location>
        <begin position="417"/>
        <end position="436"/>
    </location>
</feature>
<dbReference type="InParanoid" id="A0A3N4M1Y4"/>
<accession>A0A3N4M1Y4</accession>
<proteinExistence type="predicted"/>
<dbReference type="Proteomes" id="UP000267821">
    <property type="component" value="Unassembled WGS sequence"/>
</dbReference>
<protein>
    <recommendedName>
        <fullName evidence="8">Cora-domain-containing protein</fullName>
    </recommendedName>
</protein>
<dbReference type="GO" id="GO:0015087">
    <property type="term" value="F:cobalt ion transmembrane transporter activity"/>
    <property type="evidence" value="ECO:0007669"/>
    <property type="project" value="TreeGrafter"/>
</dbReference>
<keyword evidence="4 5" id="KW-0472">Membrane</keyword>
<dbReference type="Gene3D" id="1.20.58.340">
    <property type="entry name" value="Magnesium transport protein CorA, transmembrane region"/>
    <property type="match status" value="1"/>
</dbReference>
<evidence type="ECO:0000313" key="6">
    <source>
        <dbReference type="EMBL" id="RPB29186.1"/>
    </source>
</evidence>
<dbReference type="GO" id="GO:0015095">
    <property type="term" value="F:magnesium ion transmembrane transporter activity"/>
    <property type="evidence" value="ECO:0007669"/>
    <property type="project" value="TreeGrafter"/>
</dbReference>
<dbReference type="InterPro" id="IPR002523">
    <property type="entry name" value="MgTranspt_CorA/ZnTranspt_ZntB"/>
</dbReference>
<dbReference type="PANTHER" id="PTHR46494:SF1">
    <property type="entry name" value="CORA FAMILY METAL ION TRANSPORTER (EUROFUNG)"/>
    <property type="match status" value="1"/>
</dbReference>
<dbReference type="Pfam" id="PF01544">
    <property type="entry name" value="CorA"/>
    <property type="match status" value="1"/>
</dbReference>
<organism evidence="6 7">
    <name type="scientific">Terfezia boudieri ATCC MYA-4762</name>
    <dbReference type="NCBI Taxonomy" id="1051890"/>
    <lineage>
        <taxon>Eukaryota</taxon>
        <taxon>Fungi</taxon>
        <taxon>Dikarya</taxon>
        <taxon>Ascomycota</taxon>
        <taxon>Pezizomycotina</taxon>
        <taxon>Pezizomycetes</taxon>
        <taxon>Pezizales</taxon>
        <taxon>Pezizaceae</taxon>
        <taxon>Terfezia</taxon>
    </lineage>
</organism>
<dbReference type="InterPro" id="IPR045863">
    <property type="entry name" value="CorA_TM1_TM2"/>
</dbReference>
<keyword evidence="3 5" id="KW-1133">Transmembrane helix</keyword>
<evidence type="ECO:0000256" key="5">
    <source>
        <dbReference type="SAM" id="Phobius"/>
    </source>
</evidence>
<evidence type="ECO:0000256" key="3">
    <source>
        <dbReference type="ARBA" id="ARBA00022989"/>
    </source>
</evidence>
<evidence type="ECO:0008006" key="8">
    <source>
        <dbReference type="Google" id="ProtNLM"/>
    </source>
</evidence>
<dbReference type="GO" id="GO:0005886">
    <property type="term" value="C:plasma membrane"/>
    <property type="evidence" value="ECO:0007669"/>
    <property type="project" value="UniProtKB-SubCell"/>
</dbReference>
<comment type="subcellular location">
    <subcellularLocation>
        <location evidence="1">Cell membrane</location>
        <topology evidence="1">Multi-pass membrane protein</topology>
    </subcellularLocation>
</comment>
<dbReference type="AlphaFoldDB" id="A0A3N4M1Y4"/>
<keyword evidence="7" id="KW-1185">Reference proteome</keyword>
<sequence>MRNYLTTNLPIVNQASKETSILIYTKDASPNMPIRVTDETSLERAFQDISRISHEVPGYTSPILYRYSPDTPKMLLMLFYTKFMDTIIDCGCHDQIPGLEPNVKTTTQMATGQAVEWQRYSCNCTKCETAPTTPCGRVCIILRIASFRMKDKPEGLAHSQTCFQPMSESMTQSSDWTSQRPKIEQRKNKDILFTYINAGGRNSELSFPVMVTDLLCIFQDGHWHIMTRNAGQSAKVFSTTPEYILAEVNDICAQWRLLIKDCKRFLSITNQEVLNEDVEAEFDQTLLKKLFKTAQIFKFLKTFHRDQFESIKEIFAMIVDGKNNWESVQQKDTIDQLRSDFERIGDDIEKGLVKESSSLIEMTHNILSIDEAFRSRAQNASIQRLSWITFIFLPLLFVASLYGMNVDLLKDNPTWTTYFYIAAPLFVCVILSDFLLKAGQKYGRRLLKTPCNLLQCGPEAIYAWVQVVIQKLSPGRPPVQELGLPDIRTTPEDINEAEALFRNAWCELLVSRMRVFDPPARETLLRNVLPKVVEEIEATGDMEATRRILWGVLETLNQAGYNSHQIERPTCDVTLIICLGEQWW</sequence>
<feature type="transmembrane region" description="Helical" evidence="5">
    <location>
        <begin position="385"/>
        <end position="405"/>
    </location>
</feature>
<evidence type="ECO:0000256" key="2">
    <source>
        <dbReference type="ARBA" id="ARBA00022692"/>
    </source>
</evidence>
<evidence type="ECO:0000256" key="4">
    <source>
        <dbReference type="ARBA" id="ARBA00023136"/>
    </source>
</evidence>
<evidence type="ECO:0000256" key="1">
    <source>
        <dbReference type="ARBA" id="ARBA00004651"/>
    </source>
</evidence>
<name>A0A3N4M1Y4_9PEZI</name>